<dbReference type="Gene3D" id="1.10.630.10">
    <property type="entry name" value="Cytochrome P450"/>
    <property type="match status" value="1"/>
</dbReference>
<feature type="binding site" description="axial binding residue" evidence="7">
    <location>
        <position position="173"/>
    </location>
    <ligand>
        <name>heme</name>
        <dbReference type="ChEBI" id="CHEBI:30413"/>
    </ligand>
    <ligandPart>
        <name>Fe</name>
        <dbReference type="ChEBI" id="CHEBI:18248"/>
    </ligandPart>
</feature>
<evidence type="ECO:0000256" key="2">
    <source>
        <dbReference type="ARBA" id="ARBA00022617"/>
    </source>
</evidence>
<dbReference type="PRINTS" id="PR00463">
    <property type="entry name" value="EP450I"/>
</dbReference>
<evidence type="ECO:0000256" key="5">
    <source>
        <dbReference type="ARBA" id="ARBA00023004"/>
    </source>
</evidence>
<comment type="caution">
    <text evidence="9">The sequence shown here is derived from an EMBL/GenBank/DDBJ whole genome shotgun (WGS) entry which is preliminary data.</text>
</comment>
<evidence type="ECO:0000256" key="3">
    <source>
        <dbReference type="ARBA" id="ARBA00022723"/>
    </source>
</evidence>
<evidence type="ECO:0008006" key="11">
    <source>
        <dbReference type="Google" id="ProtNLM"/>
    </source>
</evidence>
<dbReference type="PANTHER" id="PTHR24302">
    <property type="entry name" value="CYTOCHROME P450 FAMILY 3"/>
    <property type="match status" value="1"/>
</dbReference>
<keyword evidence="2 7" id="KW-0349">Heme</keyword>
<dbReference type="InterPro" id="IPR002401">
    <property type="entry name" value="Cyt_P450_E_grp-I"/>
</dbReference>
<dbReference type="PRINTS" id="PR00385">
    <property type="entry name" value="P450"/>
</dbReference>
<dbReference type="InterPro" id="IPR036396">
    <property type="entry name" value="Cyt_P450_sf"/>
</dbReference>
<evidence type="ECO:0000313" key="10">
    <source>
        <dbReference type="Proteomes" id="UP000663828"/>
    </source>
</evidence>
<reference evidence="9" key="1">
    <citation type="submission" date="2021-02" db="EMBL/GenBank/DDBJ databases">
        <authorList>
            <person name="Nowell W R."/>
        </authorList>
    </citation>
    <scope>NUCLEOTIDE SEQUENCE</scope>
</reference>
<proteinExistence type="inferred from homology"/>
<evidence type="ECO:0000256" key="1">
    <source>
        <dbReference type="ARBA" id="ARBA00010617"/>
    </source>
</evidence>
<dbReference type="GO" id="GO:0016705">
    <property type="term" value="F:oxidoreductase activity, acting on paired donors, with incorporation or reduction of molecular oxygen"/>
    <property type="evidence" value="ECO:0007669"/>
    <property type="project" value="InterPro"/>
</dbReference>
<comment type="function">
    <text evidence="6">Cytochromes P450 are a group of heme-thiolate monooxygenases. They oxidize a variety of structurally unrelated compounds, including steroids, fatty acids, and xenobiotics.</text>
</comment>
<dbReference type="GO" id="GO:0008395">
    <property type="term" value="F:steroid hydroxylase activity"/>
    <property type="evidence" value="ECO:0007669"/>
    <property type="project" value="TreeGrafter"/>
</dbReference>
<dbReference type="GO" id="GO:0005506">
    <property type="term" value="F:iron ion binding"/>
    <property type="evidence" value="ECO:0007669"/>
    <property type="project" value="InterPro"/>
</dbReference>
<sequence>DEMQGESRSNYRLTRREIISNTLIFMAAGYETTSTGLAFATYELARHPEVLEKLRDEINQFPLDDNEQFNEETKQYPDYDVIAQMPYMDMFISEVLRMHPIGNFAIQRSAAQDTVVQGIPIEKGTLVHADIYSVHFNHELWGPEDPYVFFPERHKTKRHPMAYLSFGAGPRHCIGMRFALMEMKFLLVQLLRKYSVAPGEHFHSKFNVREKTVIAPEEIWIKLVQTSA</sequence>
<comment type="similarity">
    <text evidence="1 8">Belongs to the cytochrome P450 family.</text>
</comment>
<dbReference type="AlphaFoldDB" id="A0A815W5V9"/>
<keyword evidence="4 8" id="KW-0560">Oxidoreductase</keyword>
<keyword evidence="5 7" id="KW-0408">Iron</keyword>
<evidence type="ECO:0000256" key="7">
    <source>
        <dbReference type="PIRSR" id="PIRSR602401-1"/>
    </source>
</evidence>
<feature type="non-terminal residue" evidence="9">
    <location>
        <position position="1"/>
    </location>
</feature>
<comment type="cofactor">
    <cofactor evidence="7">
        <name>heme</name>
        <dbReference type="ChEBI" id="CHEBI:30413"/>
    </cofactor>
</comment>
<keyword evidence="8" id="KW-0503">Monooxygenase</keyword>
<dbReference type="Proteomes" id="UP000663828">
    <property type="component" value="Unassembled WGS sequence"/>
</dbReference>
<dbReference type="PROSITE" id="PS00086">
    <property type="entry name" value="CYTOCHROME_P450"/>
    <property type="match status" value="1"/>
</dbReference>
<protein>
    <recommendedName>
        <fullName evidence="11">Cytochrome P450</fullName>
    </recommendedName>
</protein>
<evidence type="ECO:0000256" key="6">
    <source>
        <dbReference type="ARBA" id="ARBA00043906"/>
    </source>
</evidence>
<evidence type="ECO:0000256" key="8">
    <source>
        <dbReference type="RuleBase" id="RU000461"/>
    </source>
</evidence>
<dbReference type="SUPFAM" id="SSF48264">
    <property type="entry name" value="Cytochrome P450"/>
    <property type="match status" value="1"/>
</dbReference>
<evidence type="ECO:0000313" key="9">
    <source>
        <dbReference type="EMBL" id="CAF1541716.1"/>
    </source>
</evidence>
<dbReference type="InterPro" id="IPR050705">
    <property type="entry name" value="Cytochrome_P450_3A"/>
</dbReference>
<gene>
    <name evidence="9" type="ORF">XAT740_LOCUS42230</name>
</gene>
<keyword evidence="10" id="KW-1185">Reference proteome</keyword>
<keyword evidence="3 7" id="KW-0479">Metal-binding</keyword>
<organism evidence="9 10">
    <name type="scientific">Adineta ricciae</name>
    <name type="common">Rotifer</name>
    <dbReference type="NCBI Taxonomy" id="249248"/>
    <lineage>
        <taxon>Eukaryota</taxon>
        <taxon>Metazoa</taxon>
        <taxon>Spiralia</taxon>
        <taxon>Gnathifera</taxon>
        <taxon>Rotifera</taxon>
        <taxon>Eurotatoria</taxon>
        <taxon>Bdelloidea</taxon>
        <taxon>Adinetida</taxon>
        <taxon>Adinetidae</taxon>
        <taxon>Adineta</taxon>
    </lineage>
</organism>
<dbReference type="InterPro" id="IPR001128">
    <property type="entry name" value="Cyt_P450"/>
</dbReference>
<dbReference type="EMBL" id="CAJNOR010005040">
    <property type="protein sequence ID" value="CAF1541716.1"/>
    <property type="molecule type" value="Genomic_DNA"/>
</dbReference>
<dbReference type="InterPro" id="IPR017972">
    <property type="entry name" value="Cyt_P450_CS"/>
</dbReference>
<dbReference type="PANTHER" id="PTHR24302:SF15">
    <property type="entry name" value="FATTY-ACID PEROXYGENASE"/>
    <property type="match status" value="1"/>
</dbReference>
<name>A0A815W5V9_ADIRI</name>
<dbReference type="GO" id="GO:0020037">
    <property type="term" value="F:heme binding"/>
    <property type="evidence" value="ECO:0007669"/>
    <property type="project" value="InterPro"/>
</dbReference>
<dbReference type="Pfam" id="PF00067">
    <property type="entry name" value="p450"/>
    <property type="match status" value="1"/>
</dbReference>
<accession>A0A815W5V9</accession>
<evidence type="ECO:0000256" key="4">
    <source>
        <dbReference type="ARBA" id="ARBA00023002"/>
    </source>
</evidence>